<dbReference type="EMBL" id="CP017675">
    <property type="protein sequence ID" value="APB34039.1"/>
    <property type="molecule type" value="Genomic_DNA"/>
</dbReference>
<reference evidence="2 3" key="1">
    <citation type="submission" date="2016-10" db="EMBL/GenBank/DDBJ databases">
        <title>Description of Gloeomargarita lithophora gen. nov., sp. nov., a thylakoid-bearing basal-branching cyanobacterium with intracellular carbonates, and proposal for Gloeomargaritales ord. nov.</title>
        <authorList>
            <person name="Moreira D."/>
            <person name="Tavera R."/>
            <person name="Benzerara K."/>
            <person name="Skouri-Panet F."/>
            <person name="Couradeau E."/>
            <person name="Gerard E."/>
            <person name="Loussert C."/>
            <person name="Novelo E."/>
            <person name="Zivanovic Y."/>
            <person name="Lopez-Garcia P."/>
        </authorList>
    </citation>
    <scope>NUCLEOTIDE SEQUENCE [LARGE SCALE GENOMIC DNA]</scope>
    <source>
        <strain evidence="2 3">D10</strain>
    </source>
</reference>
<dbReference type="OrthoDB" id="425983at2"/>
<evidence type="ECO:0000313" key="2">
    <source>
        <dbReference type="EMBL" id="APB34039.1"/>
    </source>
</evidence>
<feature type="domain" description="CheW-like" evidence="1">
    <location>
        <begin position="8"/>
        <end position="155"/>
    </location>
</feature>
<keyword evidence="3" id="KW-1185">Reference proteome</keyword>
<dbReference type="InterPro" id="IPR036061">
    <property type="entry name" value="CheW-like_dom_sf"/>
</dbReference>
<dbReference type="SMART" id="SM00260">
    <property type="entry name" value="CheW"/>
    <property type="match status" value="1"/>
</dbReference>
<dbReference type="GO" id="GO:0005829">
    <property type="term" value="C:cytosol"/>
    <property type="evidence" value="ECO:0007669"/>
    <property type="project" value="TreeGrafter"/>
</dbReference>
<dbReference type="InterPro" id="IPR039315">
    <property type="entry name" value="CheW"/>
</dbReference>
<dbReference type="STRING" id="1188229.GlitD10_1714"/>
<dbReference type="PROSITE" id="PS50851">
    <property type="entry name" value="CHEW"/>
    <property type="match status" value="1"/>
</dbReference>
<dbReference type="PANTHER" id="PTHR22617">
    <property type="entry name" value="CHEMOTAXIS SENSOR HISTIDINE KINASE-RELATED"/>
    <property type="match status" value="1"/>
</dbReference>
<dbReference type="Proteomes" id="UP000180235">
    <property type="component" value="Chromosome"/>
</dbReference>
<proteinExistence type="predicted"/>
<gene>
    <name evidence="2" type="ORF">GlitD10_1714</name>
</gene>
<dbReference type="Gene3D" id="2.40.50.180">
    <property type="entry name" value="CheA-289, Domain 4"/>
    <property type="match status" value="1"/>
</dbReference>
<dbReference type="RefSeq" id="WP_071454542.1">
    <property type="nucleotide sequence ID" value="NZ_CP017675.1"/>
</dbReference>
<organism evidence="2 3">
    <name type="scientific">Gloeomargarita lithophora Alchichica-D10</name>
    <dbReference type="NCBI Taxonomy" id="1188229"/>
    <lineage>
        <taxon>Bacteria</taxon>
        <taxon>Bacillati</taxon>
        <taxon>Cyanobacteriota</taxon>
        <taxon>Cyanophyceae</taxon>
        <taxon>Gloeomargaritales</taxon>
        <taxon>Gloeomargaritaceae</taxon>
        <taxon>Gloeomargarita</taxon>
    </lineage>
</organism>
<dbReference type="PANTHER" id="PTHR22617:SF23">
    <property type="entry name" value="CHEMOTAXIS PROTEIN CHEW"/>
    <property type="match status" value="1"/>
</dbReference>
<sequence>MPATTADELLCLSFQLSPTLPALLPAHECLEVLPIPTQQIVAIPDMPPAVMGVANWRGEVLWLLDLAHWLGFGSLLELFPNQLNHNVLILAQDKQRLGLVVAQVGQMFRCPLAQLQSPPGTEMTPALAQCLRGYWAQEPVFLVLDGQGIVQSLSSN</sequence>
<evidence type="ECO:0000313" key="3">
    <source>
        <dbReference type="Proteomes" id="UP000180235"/>
    </source>
</evidence>
<dbReference type="InterPro" id="IPR002545">
    <property type="entry name" value="CheW-lke_dom"/>
</dbReference>
<dbReference type="GO" id="GO:0007165">
    <property type="term" value="P:signal transduction"/>
    <property type="evidence" value="ECO:0007669"/>
    <property type="project" value="InterPro"/>
</dbReference>
<dbReference type="SUPFAM" id="SSF50341">
    <property type="entry name" value="CheW-like"/>
    <property type="match status" value="1"/>
</dbReference>
<evidence type="ECO:0000259" key="1">
    <source>
        <dbReference type="PROSITE" id="PS50851"/>
    </source>
</evidence>
<name>A0A1J0ADQ3_9CYAN</name>
<protein>
    <submittedName>
        <fullName evidence="2">Chemotaxis signal transduction protein</fullName>
    </submittedName>
</protein>
<dbReference type="AlphaFoldDB" id="A0A1J0ADQ3"/>
<dbReference type="Pfam" id="PF01584">
    <property type="entry name" value="CheW"/>
    <property type="match status" value="1"/>
</dbReference>
<dbReference type="GO" id="GO:0006935">
    <property type="term" value="P:chemotaxis"/>
    <property type="evidence" value="ECO:0007669"/>
    <property type="project" value="InterPro"/>
</dbReference>
<accession>A0A1J0ADQ3</accession>
<dbReference type="KEGG" id="glt:GlitD10_1714"/>